<protein>
    <submittedName>
        <fullName evidence="1">Uncharacterized protein</fullName>
    </submittedName>
</protein>
<accession>A0A521CN17</accession>
<dbReference type="Proteomes" id="UP000317315">
    <property type="component" value="Unassembled WGS sequence"/>
</dbReference>
<gene>
    <name evidence="1" type="ORF">SAMN06269117_11380</name>
</gene>
<sequence length="86" mass="10050">MSEHPKGYWGCYVRVVGRLTYKRPQDLFPPYPKDPLVCDKSGCIYIHYDYGDLSKLIGRRVKVVGYVEVTEFNFPYIDAVKVEELK</sequence>
<proteinExistence type="predicted"/>
<dbReference type="EMBL" id="FXTM01000013">
    <property type="protein sequence ID" value="SMO60070.1"/>
    <property type="molecule type" value="Genomic_DNA"/>
</dbReference>
<keyword evidence="2" id="KW-1185">Reference proteome</keyword>
<reference evidence="1 2" key="1">
    <citation type="submission" date="2017-05" db="EMBL/GenBank/DDBJ databases">
        <authorList>
            <person name="Varghese N."/>
            <person name="Submissions S."/>
        </authorList>
    </citation>
    <scope>NUCLEOTIDE SEQUENCE [LARGE SCALE GENOMIC DNA]</scope>
    <source>
        <strain evidence="1 2">DSM 16304</strain>
    </source>
</reference>
<dbReference type="AlphaFoldDB" id="A0A521CN17"/>
<evidence type="ECO:0000313" key="2">
    <source>
        <dbReference type="Proteomes" id="UP000317315"/>
    </source>
</evidence>
<evidence type="ECO:0000313" key="1">
    <source>
        <dbReference type="EMBL" id="SMO60070.1"/>
    </source>
</evidence>
<organism evidence="1 2">
    <name type="scientific">Balnearium lithotrophicum</name>
    <dbReference type="NCBI Taxonomy" id="223788"/>
    <lineage>
        <taxon>Bacteria</taxon>
        <taxon>Pseudomonadati</taxon>
        <taxon>Aquificota</taxon>
        <taxon>Aquificia</taxon>
        <taxon>Desulfurobacteriales</taxon>
        <taxon>Desulfurobacteriaceae</taxon>
        <taxon>Balnearium</taxon>
    </lineage>
</organism>
<name>A0A521CN17_9BACT</name>